<dbReference type="AlphaFoldDB" id="X1RUX6"/>
<keyword evidence="1" id="KW-0472">Membrane</keyword>
<dbReference type="EMBL" id="BARW01000628">
    <property type="protein sequence ID" value="GAI66985.1"/>
    <property type="molecule type" value="Genomic_DNA"/>
</dbReference>
<evidence type="ECO:0000256" key="1">
    <source>
        <dbReference type="SAM" id="Phobius"/>
    </source>
</evidence>
<organism evidence="2">
    <name type="scientific">marine sediment metagenome</name>
    <dbReference type="NCBI Taxonomy" id="412755"/>
    <lineage>
        <taxon>unclassified sequences</taxon>
        <taxon>metagenomes</taxon>
        <taxon>ecological metagenomes</taxon>
    </lineage>
</organism>
<proteinExistence type="predicted"/>
<gene>
    <name evidence="2" type="ORF">S12H4_02529</name>
</gene>
<protein>
    <recommendedName>
        <fullName evidence="3">Protein translocase subunit SecF</fullName>
    </recommendedName>
</protein>
<feature type="transmembrane region" description="Helical" evidence="1">
    <location>
        <begin position="18"/>
        <end position="35"/>
    </location>
</feature>
<feature type="non-terminal residue" evidence="2">
    <location>
        <position position="38"/>
    </location>
</feature>
<evidence type="ECO:0000313" key="2">
    <source>
        <dbReference type="EMBL" id="GAI66985.1"/>
    </source>
</evidence>
<name>X1RUX6_9ZZZZ</name>
<accession>X1RUX6</accession>
<comment type="caution">
    <text evidence="2">The sequence shown here is derived from an EMBL/GenBank/DDBJ whole genome shotgun (WGS) entry which is preliminary data.</text>
</comment>
<keyword evidence="1" id="KW-1133">Transmembrane helix</keyword>
<keyword evidence="1" id="KW-0812">Transmembrane</keyword>
<evidence type="ECO:0008006" key="3">
    <source>
        <dbReference type="Google" id="ProtNLM"/>
    </source>
</evidence>
<sequence length="38" mass="4152">MRFFGKTQIDFIGLRRKAFLLSGIIIAIGITSIVLKGG</sequence>
<reference evidence="2" key="1">
    <citation type="journal article" date="2014" name="Front. Microbiol.">
        <title>High frequency of phylogenetically diverse reductive dehalogenase-homologous genes in deep subseafloor sedimentary metagenomes.</title>
        <authorList>
            <person name="Kawai M."/>
            <person name="Futagami T."/>
            <person name="Toyoda A."/>
            <person name="Takaki Y."/>
            <person name="Nishi S."/>
            <person name="Hori S."/>
            <person name="Arai W."/>
            <person name="Tsubouchi T."/>
            <person name="Morono Y."/>
            <person name="Uchiyama I."/>
            <person name="Ito T."/>
            <person name="Fujiyama A."/>
            <person name="Inagaki F."/>
            <person name="Takami H."/>
        </authorList>
    </citation>
    <scope>NUCLEOTIDE SEQUENCE</scope>
    <source>
        <strain evidence="2">Expedition CK06-06</strain>
    </source>
</reference>